<name>A0ABQ8TX27_PERAM</name>
<keyword evidence="8" id="KW-1185">Reference proteome</keyword>
<evidence type="ECO:0000313" key="8">
    <source>
        <dbReference type="Proteomes" id="UP001148838"/>
    </source>
</evidence>
<dbReference type="EMBL" id="JAJSOF020000001">
    <property type="protein sequence ID" value="KAJ4451183.1"/>
    <property type="molecule type" value="Genomic_DNA"/>
</dbReference>
<sequence length="580" mass="65131">MDSAYSLSLYASDLNYFLSLPDGELNVSLADYNVSFQPGHIVKNMRQLPAISTLTLNVVNIPDKISFIIVQAHAFQFNVTLSYYDVLNRHFYANGTNLGLVEQIDKDQSDAKFYIINGNEGTNVSVLITIQGYGDEAPIPGGCNMEFSVKTAPYQIMRFTNAMVIVDSQPASPPQPYDKPAQPCEAHLVNHEMYHMYLPERDFTDETYFNALLKMMTVEDIQINGRKVPEPMEGSPMRRSYSAYPGTGSVYGIVAKYGKTAAAYVPAFTYACNTVYWTDSCDVLNTTFSKVLCATIFFMGFFVCVYGHQFFKTEMFLLGFLSGGLVSYILIALLTTYSGSVITVISVIMGLCFGILWLGLWCCYGIPVCSVLLATITLGFVVASIGAYAWLGDVDVLKNDFNFWMVFACVVMVVPILFLSLIQKANMISCAVLGAYAVIIPIDHYIGSNLKYIIVNIIRRATVKQFRMAIVDPPFQMKDTVLCILWIALAAVGITIQWYKQRGKPPFPPPPFLRYRERFRRSRFTPTSNVPTEQTPLLIDADVPPIRIPYITTSRSSDDVFESPHRPFKYLSFLKIWRTS</sequence>
<dbReference type="InterPro" id="IPR025256">
    <property type="entry name" value="TM7S3/TM198-like_dom"/>
</dbReference>
<organism evidence="7 8">
    <name type="scientific">Periplaneta americana</name>
    <name type="common">American cockroach</name>
    <name type="synonym">Blatta americana</name>
    <dbReference type="NCBI Taxonomy" id="6978"/>
    <lineage>
        <taxon>Eukaryota</taxon>
        <taxon>Metazoa</taxon>
        <taxon>Ecdysozoa</taxon>
        <taxon>Arthropoda</taxon>
        <taxon>Hexapoda</taxon>
        <taxon>Insecta</taxon>
        <taxon>Pterygota</taxon>
        <taxon>Neoptera</taxon>
        <taxon>Polyneoptera</taxon>
        <taxon>Dictyoptera</taxon>
        <taxon>Blattodea</taxon>
        <taxon>Blattoidea</taxon>
        <taxon>Blattidae</taxon>
        <taxon>Blattinae</taxon>
        <taxon>Periplaneta</taxon>
    </lineage>
</organism>
<feature type="transmembrane region" description="Helical" evidence="5">
    <location>
        <begin position="288"/>
        <end position="308"/>
    </location>
</feature>
<comment type="subcellular location">
    <subcellularLocation>
        <location evidence="1">Membrane</location>
        <topology evidence="1">Multi-pass membrane protein</topology>
    </subcellularLocation>
</comment>
<keyword evidence="4 5" id="KW-0472">Membrane</keyword>
<dbReference type="Pfam" id="PF13886">
    <property type="entry name" value="TM7S3_TM198"/>
    <property type="match status" value="1"/>
</dbReference>
<accession>A0ABQ8TX27</accession>
<evidence type="ECO:0000259" key="6">
    <source>
        <dbReference type="Pfam" id="PF13886"/>
    </source>
</evidence>
<evidence type="ECO:0000256" key="5">
    <source>
        <dbReference type="SAM" id="Phobius"/>
    </source>
</evidence>
<feature type="domain" description="TM7S3/TM198-like" evidence="6">
    <location>
        <begin position="293"/>
        <end position="498"/>
    </location>
</feature>
<feature type="transmembrane region" description="Helical" evidence="5">
    <location>
        <begin position="341"/>
        <end position="364"/>
    </location>
</feature>
<dbReference type="InterPro" id="IPR042502">
    <property type="entry name" value="TM7SF3"/>
</dbReference>
<evidence type="ECO:0000256" key="4">
    <source>
        <dbReference type="ARBA" id="ARBA00023136"/>
    </source>
</evidence>
<dbReference type="PANTHER" id="PTHR15937:SF3">
    <property type="entry name" value="TRANSMEMBRANE 7 SUPERFAMILY MEMBER 3"/>
    <property type="match status" value="1"/>
</dbReference>
<feature type="transmembrane region" description="Helical" evidence="5">
    <location>
        <begin position="403"/>
        <end position="422"/>
    </location>
</feature>
<evidence type="ECO:0000256" key="3">
    <source>
        <dbReference type="ARBA" id="ARBA00022989"/>
    </source>
</evidence>
<keyword evidence="3 5" id="KW-1133">Transmembrane helix</keyword>
<dbReference type="Proteomes" id="UP001148838">
    <property type="component" value="Unassembled WGS sequence"/>
</dbReference>
<keyword evidence="2 5" id="KW-0812">Transmembrane</keyword>
<reference evidence="7 8" key="1">
    <citation type="journal article" date="2022" name="Allergy">
        <title>Genome assembly and annotation of Periplaneta americana reveal a comprehensive cockroach allergen profile.</title>
        <authorList>
            <person name="Wang L."/>
            <person name="Xiong Q."/>
            <person name="Saelim N."/>
            <person name="Wang L."/>
            <person name="Nong W."/>
            <person name="Wan A.T."/>
            <person name="Shi M."/>
            <person name="Liu X."/>
            <person name="Cao Q."/>
            <person name="Hui J.H.L."/>
            <person name="Sookrung N."/>
            <person name="Leung T.F."/>
            <person name="Tungtrongchitr A."/>
            <person name="Tsui S.K.W."/>
        </authorList>
    </citation>
    <scope>NUCLEOTIDE SEQUENCE [LARGE SCALE GENOMIC DNA]</scope>
    <source>
        <strain evidence="7">PWHHKU_190912</strain>
    </source>
</reference>
<feature type="transmembrane region" description="Helical" evidence="5">
    <location>
        <begin position="315"/>
        <end position="335"/>
    </location>
</feature>
<proteinExistence type="predicted"/>
<feature type="transmembrane region" description="Helical" evidence="5">
    <location>
        <begin position="480"/>
        <end position="499"/>
    </location>
</feature>
<dbReference type="PANTHER" id="PTHR15937">
    <property type="entry name" value="TRANSMEMBRANE 7 SUPERFAMILY MEMBER 3"/>
    <property type="match status" value="1"/>
</dbReference>
<gene>
    <name evidence="7" type="ORF">ANN_02625</name>
</gene>
<comment type="caution">
    <text evidence="7">The sequence shown here is derived from an EMBL/GenBank/DDBJ whole genome shotgun (WGS) entry which is preliminary data.</text>
</comment>
<feature type="transmembrane region" description="Helical" evidence="5">
    <location>
        <begin position="371"/>
        <end position="391"/>
    </location>
</feature>
<evidence type="ECO:0000313" key="7">
    <source>
        <dbReference type="EMBL" id="KAJ4451183.1"/>
    </source>
</evidence>
<dbReference type="Pfam" id="PF25992">
    <property type="entry name" value="Ig_TM7SF3_N"/>
    <property type="match status" value="1"/>
</dbReference>
<evidence type="ECO:0000256" key="1">
    <source>
        <dbReference type="ARBA" id="ARBA00004141"/>
    </source>
</evidence>
<protein>
    <recommendedName>
        <fullName evidence="6">TM7S3/TM198-like domain-containing protein</fullName>
    </recommendedName>
</protein>
<evidence type="ECO:0000256" key="2">
    <source>
        <dbReference type="ARBA" id="ARBA00022692"/>
    </source>
</evidence>